<dbReference type="Proteomes" id="UP000230066">
    <property type="component" value="Unassembled WGS sequence"/>
</dbReference>
<organism evidence="1 2">
    <name type="scientific">Fasciola hepatica</name>
    <name type="common">Liver fluke</name>
    <dbReference type="NCBI Taxonomy" id="6192"/>
    <lineage>
        <taxon>Eukaryota</taxon>
        <taxon>Metazoa</taxon>
        <taxon>Spiralia</taxon>
        <taxon>Lophotrochozoa</taxon>
        <taxon>Platyhelminthes</taxon>
        <taxon>Trematoda</taxon>
        <taxon>Digenea</taxon>
        <taxon>Plagiorchiida</taxon>
        <taxon>Echinostomata</taxon>
        <taxon>Echinostomatoidea</taxon>
        <taxon>Fasciolidae</taxon>
        <taxon>Fasciola</taxon>
    </lineage>
</organism>
<evidence type="ECO:0000313" key="2">
    <source>
        <dbReference type="Proteomes" id="UP000230066"/>
    </source>
</evidence>
<gene>
    <name evidence="1" type="ORF">D915_004381</name>
</gene>
<comment type="caution">
    <text evidence="1">The sequence shown here is derived from an EMBL/GenBank/DDBJ whole genome shotgun (WGS) entry which is preliminary data.</text>
</comment>
<name>A0A4E0R895_FASHE</name>
<dbReference type="AlphaFoldDB" id="A0A4E0R895"/>
<protein>
    <submittedName>
        <fullName evidence="1">Uncharacterized protein</fullName>
    </submittedName>
</protein>
<sequence length="107" mass="12352">MNRPKSVHLEIYIPNNHSGEDETRDANTTNLEIKLSVTRCMEVEIKKSITIQFESRFDEELILKSATIDVRHKDQPIRDLDLKMYINTSDVYRGSNLELDVNSAVSN</sequence>
<proteinExistence type="predicted"/>
<dbReference type="EMBL" id="JXXN02001350">
    <property type="protein sequence ID" value="THD24969.1"/>
    <property type="molecule type" value="Genomic_DNA"/>
</dbReference>
<accession>A0A4E0R895</accession>
<reference evidence="1" key="1">
    <citation type="submission" date="2019-03" db="EMBL/GenBank/DDBJ databases">
        <title>Improved annotation for the trematode Fasciola hepatica.</title>
        <authorList>
            <person name="Choi Y.-J."/>
            <person name="Martin J."/>
            <person name="Mitreva M."/>
        </authorList>
    </citation>
    <scope>NUCLEOTIDE SEQUENCE [LARGE SCALE GENOMIC DNA]</scope>
</reference>
<evidence type="ECO:0000313" key="1">
    <source>
        <dbReference type="EMBL" id="THD24969.1"/>
    </source>
</evidence>
<keyword evidence="2" id="KW-1185">Reference proteome</keyword>